<evidence type="ECO:0000313" key="6">
    <source>
        <dbReference type="EMBL" id="SPY09089.1"/>
    </source>
</evidence>
<evidence type="ECO:0000256" key="1">
    <source>
        <dbReference type="ARBA" id="ARBA00004370"/>
    </source>
</evidence>
<dbReference type="InterPro" id="IPR007792">
    <property type="entry name" value="T4SS_VirB3/TrbD/AvhB"/>
</dbReference>
<sequence length="124" mass="13778">MQIPDEGFPTYGALSRTAMFFGMPILPMAIVLVGSTILTMIGFMTIGGSALFMMLVPIPILAALRTFSANDDKAMEIIGYEIRVFLSRKNADLFNNTTTIIGTKLGRHHNDYCRLFEADIRKAR</sequence>
<feature type="transmembrane region" description="Helical" evidence="5">
    <location>
        <begin position="20"/>
        <end position="44"/>
    </location>
</feature>
<keyword evidence="4 5" id="KW-0472">Membrane</keyword>
<dbReference type="Proteomes" id="UP000250242">
    <property type="component" value="Unassembled WGS sequence"/>
</dbReference>
<evidence type="ECO:0000256" key="3">
    <source>
        <dbReference type="ARBA" id="ARBA00022989"/>
    </source>
</evidence>
<evidence type="ECO:0000256" key="2">
    <source>
        <dbReference type="ARBA" id="ARBA00022692"/>
    </source>
</evidence>
<dbReference type="AlphaFoldDB" id="A0A2N6QFH7"/>
<evidence type="ECO:0000256" key="4">
    <source>
        <dbReference type="ARBA" id="ARBA00023136"/>
    </source>
</evidence>
<comment type="subcellular location">
    <subcellularLocation>
        <location evidence="1">Membrane</location>
    </subcellularLocation>
</comment>
<reference evidence="6 7" key="1">
    <citation type="submission" date="2018-06" db="EMBL/GenBank/DDBJ databases">
        <authorList>
            <consortium name="Pathogen Informatics"/>
            <person name="Doyle S."/>
        </authorList>
    </citation>
    <scope>NUCLEOTIDE SEQUENCE [LARGE SCALE GENOMIC DNA]</scope>
    <source>
        <strain evidence="6 7">NCTC11009</strain>
    </source>
</reference>
<dbReference type="GO" id="GO:0016020">
    <property type="term" value="C:membrane"/>
    <property type="evidence" value="ECO:0007669"/>
    <property type="project" value="UniProtKB-SubCell"/>
</dbReference>
<evidence type="ECO:0000313" key="7">
    <source>
        <dbReference type="Proteomes" id="UP000250242"/>
    </source>
</evidence>
<dbReference type="RefSeq" id="WP_102705508.1">
    <property type="nucleotide sequence ID" value="NZ_CAMQFR010000034.1"/>
</dbReference>
<feature type="transmembrane region" description="Helical" evidence="5">
    <location>
        <begin position="50"/>
        <end position="67"/>
    </location>
</feature>
<dbReference type="Pfam" id="PF05101">
    <property type="entry name" value="VirB3"/>
    <property type="match status" value="1"/>
</dbReference>
<evidence type="ECO:0000256" key="5">
    <source>
        <dbReference type="SAM" id="Phobius"/>
    </source>
</evidence>
<organism evidence="6 7">
    <name type="scientific">Oligella urethralis</name>
    <dbReference type="NCBI Taxonomy" id="90245"/>
    <lineage>
        <taxon>Bacteria</taxon>
        <taxon>Pseudomonadati</taxon>
        <taxon>Pseudomonadota</taxon>
        <taxon>Betaproteobacteria</taxon>
        <taxon>Burkholderiales</taxon>
        <taxon>Alcaligenaceae</taxon>
        <taxon>Oligella</taxon>
    </lineage>
</organism>
<name>A0A2N6QFH7_9BURK</name>
<gene>
    <name evidence="6" type="ORF">NCTC11009_02342</name>
</gene>
<keyword evidence="3 5" id="KW-1133">Transmembrane helix</keyword>
<keyword evidence="2 5" id="KW-0812">Transmembrane</keyword>
<protein>
    <submittedName>
        <fullName evidence="6">Uncharacterized protein</fullName>
    </submittedName>
</protein>
<dbReference type="EMBL" id="UATH01000001">
    <property type="protein sequence ID" value="SPY09089.1"/>
    <property type="molecule type" value="Genomic_DNA"/>
</dbReference>
<accession>A0A2N6QFH7</accession>
<proteinExistence type="predicted"/>